<dbReference type="InterPro" id="IPR018108">
    <property type="entry name" value="MCP_transmembrane"/>
</dbReference>
<dbReference type="Pfam" id="PF00153">
    <property type="entry name" value="Mito_carr"/>
    <property type="match status" value="1"/>
</dbReference>
<feature type="repeat" description="Solcar" evidence="6">
    <location>
        <begin position="15"/>
        <end position="117"/>
    </location>
</feature>
<keyword evidence="3 6" id="KW-0812">Transmembrane</keyword>
<comment type="subcellular location">
    <subcellularLocation>
        <location evidence="1">Membrane</location>
        <topology evidence="1">Multi-pass membrane protein</topology>
    </subcellularLocation>
</comment>
<sequence length="133" mass="14715">MVGYGGGEEGNGRQLTATDYSQAGLISGVATRCIIQPLDVLKIRFQVSFIFLCAFKLQEEPLHGSHRGKYSGIVQALFLIRKEEGMTAFWKGHVPAQGLSAIYGLVQFTSFEMLTSKAVDIPRKLFLYHVVAF</sequence>
<protein>
    <submittedName>
        <fullName evidence="9">ADP/ATP translocase</fullName>
    </submittedName>
</protein>
<dbReference type="Proteomes" id="UP000887564">
    <property type="component" value="Unplaced"/>
</dbReference>
<evidence type="ECO:0000313" key="8">
    <source>
        <dbReference type="Proteomes" id="UP000887564"/>
    </source>
</evidence>
<evidence type="ECO:0000256" key="6">
    <source>
        <dbReference type="PROSITE-ProRule" id="PRU00282"/>
    </source>
</evidence>
<evidence type="ECO:0000256" key="4">
    <source>
        <dbReference type="ARBA" id="ARBA00022737"/>
    </source>
</evidence>
<dbReference type="GO" id="GO:0016020">
    <property type="term" value="C:membrane"/>
    <property type="evidence" value="ECO:0007669"/>
    <property type="project" value="UniProtKB-SubCell"/>
</dbReference>
<dbReference type="WBParaSite" id="PEQ_0001064001-mRNA-1">
    <property type="protein sequence ID" value="PEQ_0001064001-mRNA-1"/>
    <property type="gene ID" value="PEQ_0001064001"/>
</dbReference>
<dbReference type="PANTHER" id="PTHR24089">
    <property type="entry name" value="SOLUTE CARRIER FAMILY 25"/>
    <property type="match status" value="1"/>
</dbReference>
<name>A0A914RVW7_PAREQ</name>
<evidence type="ECO:0000256" key="1">
    <source>
        <dbReference type="ARBA" id="ARBA00004141"/>
    </source>
</evidence>
<dbReference type="Gene3D" id="1.50.40.10">
    <property type="entry name" value="Mitochondrial carrier domain"/>
    <property type="match status" value="1"/>
</dbReference>
<evidence type="ECO:0000256" key="3">
    <source>
        <dbReference type="ARBA" id="ARBA00022692"/>
    </source>
</evidence>
<keyword evidence="4" id="KW-0677">Repeat</keyword>
<dbReference type="InterPro" id="IPR023395">
    <property type="entry name" value="MCP_dom_sf"/>
</dbReference>
<keyword evidence="7" id="KW-0813">Transport</keyword>
<accession>A0A914RVW7</accession>
<evidence type="ECO:0000256" key="2">
    <source>
        <dbReference type="ARBA" id="ARBA00006375"/>
    </source>
</evidence>
<evidence type="ECO:0000256" key="5">
    <source>
        <dbReference type="ARBA" id="ARBA00023136"/>
    </source>
</evidence>
<comment type="similarity">
    <text evidence="2 7">Belongs to the mitochondrial carrier (TC 2.A.29) family.</text>
</comment>
<evidence type="ECO:0000256" key="7">
    <source>
        <dbReference type="RuleBase" id="RU000488"/>
    </source>
</evidence>
<organism evidence="8 9">
    <name type="scientific">Parascaris equorum</name>
    <name type="common">Equine roundworm</name>
    <dbReference type="NCBI Taxonomy" id="6256"/>
    <lineage>
        <taxon>Eukaryota</taxon>
        <taxon>Metazoa</taxon>
        <taxon>Ecdysozoa</taxon>
        <taxon>Nematoda</taxon>
        <taxon>Chromadorea</taxon>
        <taxon>Rhabditida</taxon>
        <taxon>Spirurina</taxon>
        <taxon>Ascaridomorpha</taxon>
        <taxon>Ascaridoidea</taxon>
        <taxon>Ascarididae</taxon>
        <taxon>Parascaris</taxon>
    </lineage>
</organism>
<dbReference type="SUPFAM" id="SSF103506">
    <property type="entry name" value="Mitochondrial carrier"/>
    <property type="match status" value="1"/>
</dbReference>
<keyword evidence="5 6" id="KW-0472">Membrane</keyword>
<reference evidence="9" key="1">
    <citation type="submission" date="2022-11" db="UniProtKB">
        <authorList>
            <consortium name="WormBaseParasite"/>
        </authorList>
    </citation>
    <scope>IDENTIFICATION</scope>
</reference>
<proteinExistence type="inferred from homology"/>
<dbReference type="PROSITE" id="PS50920">
    <property type="entry name" value="SOLCAR"/>
    <property type="match status" value="1"/>
</dbReference>
<keyword evidence="8" id="KW-1185">Reference proteome</keyword>
<evidence type="ECO:0000313" key="9">
    <source>
        <dbReference type="WBParaSite" id="PEQ_0001064001-mRNA-1"/>
    </source>
</evidence>
<dbReference type="AlphaFoldDB" id="A0A914RVW7"/>